<evidence type="ECO:0000259" key="1">
    <source>
        <dbReference type="Pfam" id="PF08242"/>
    </source>
</evidence>
<dbReference type="InterPro" id="IPR029063">
    <property type="entry name" value="SAM-dependent_MTases_sf"/>
</dbReference>
<dbReference type="VEuPathDB" id="FungiDB:ASPFODRAFT_223625"/>
<proteinExistence type="predicted"/>
<dbReference type="EMBL" id="KV878256">
    <property type="protein sequence ID" value="OJZ80361.1"/>
    <property type="molecule type" value="Genomic_DNA"/>
</dbReference>
<dbReference type="Proteomes" id="UP000184063">
    <property type="component" value="Unassembled WGS sequence"/>
</dbReference>
<evidence type="ECO:0000313" key="2">
    <source>
        <dbReference type="EMBL" id="OJZ80361.1"/>
    </source>
</evidence>
<dbReference type="Gene3D" id="3.40.50.150">
    <property type="entry name" value="Vaccinia Virus protein VP39"/>
    <property type="match status" value="1"/>
</dbReference>
<gene>
    <name evidence="2" type="ORF">ASPFODRAFT_223625</name>
</gene>
<dbReference type="AlphaFoldDB" id="A0A1M3T0V9"/>
<accession>A0A1M3T0V9</accession>
<feature type="domain" description="Methyltransferase type 12" evidence="1">
    <location>
        <begin position="52"/>
        <end position="148"/>
    </location>
</feature>
<sequence length="282" mass="31918">MADQELYLLHNRDDTESRRLDTQHEILTRFMGYELLHPSISIEMNNGVNVADVGTGTGIWLERLLSSIKSSPGAPPCYLHGFDISSDQFPTEPGNHYTIHDITQPFPREHLGRYDIVHVRLFCLALREPDLVKALKNVVGLLRPNGYLQWEDADFSTAAPNRPSVETTRVIEQVTGYMKDAGLSLEVSNVLMREGRNLEFQDLRKYEYSPLVNPAHYKYIQLWGSQLYRAILPVSILRSGQAGDPTEAKEIASRMLGEMEATYSDGIVPELRLYTVIGRKGI</sequence>
<dbReference type="CDD" id="cd02440">
    <property type="entry name" value="AdoMet_MTases"/>
    <property type="match status" value="1"/>
</dbReference>
<name>A0A1M3T0V9_ASPLC</name>
<dbReference type="Pfam" id="PF08242">
    <property type="entry name" value="Methyltransf_12"/>
    <property type="match status" value="1"/>
</dbReference>
<organism evidence="2 3">
    <name type="scientific">Aspergillus luchuensis (strain CBS 106.47)</name>
    <dbReference type="NCBI Taxonomy" id="1137211"/>
    <lineage>
        <taxon>Eukaryota</taxon>
        <taxon>Fungi</taxon>
        <taxon>Dikarya</taxon>
        <taxon>Ascomycota</taxon>
        <taxon>Pezizomycotina</taxon>
        <taxon>Eurotiomycetes</taxon>
        <taxon>Eurotiomycetidae</taxon>
        <taxon>Eurotiales</taxon>
        <taxon>Aspergillaceae</taxon>
        <taxon>Aspergillus</taxon>
        <taxon>Aspergillus subgen. Circumdati</taxon>
    </lineage>
</organism>
<reference evidence="3" key="1">
    <citation type="journal article" date="2017" name="Genome Biol.">
        <title>Comparative genomics reveals high biological diversity and specific adaptations in the industrially and medically important fungal genus Aspergillus.</title>
        <authorList>
            <person name="de Vries R.P."/>
            <person name="Riley R."/>
            <person name="Wiebenga A."/>
            <person name="Aguilar-Osorio G."/>
            <person name="Amillis S."/>
            <person name="Uchima C.A."/>
            <person name="Anderluh G."/>
            <person name="Asadollahi M."/>
            <person name="Askin M."/>
            <person name="Barry K."/>
            <person name="Battaglia E."/>
            <person name="Bayram O."/>
            <person name="Benocci T."/>
            <person name="Braus-Stromeyer S.A."/>
            <person name="Caldana C."/>
            <person name="Canovas D."/>
            <person name="Cerqueira G.C."/>
            <person name="Chen F."/>
            <person name="Chen W."/>
            <person name="Choi C."/>
            <person name="Clum A."/>
            <person name="Dos Santos R.A."/>
            <person name="Damasio A.R."/>
            <person name="Diallinas G."/>
            <person name="Emri T."/>
            <person name="Fekete E."/>
            <person name="Flipphi M."/>
            <person name="Freyberg S."/>
            <person name="Gallo A."/>
            <person name="Gournas C."/>
            <person name="Habgood R."/>
            <person name="Hainaut M."/>
            <person name="Harispe M.L."/>
            <person name="Henrissat B."/>
            <person name="Hilden K.S."/>
            <person name="Hope R."/>
            <person name="Hossain A."/>
            <person name="Karabika E."/>
            <person name="Karaffa L."/>
            <person name="Karanyi Z."/>
            <person name="Krasevec N."/>
            <person name="Kuo A."/>
            <person name="Kusch H."/>
            <person name="LaButti K."/>
            <person name="Lagendijk E.L."/>
            <person name="Lapidus A."/>
            <person name="Levasseur A."/>
            <person name="Lindquist E."/>
            <person name="Lipzen A."/>
            <person name="Logrieco A.F."/>
            <person name="MacCabe A."/>
            <person name="Maekelae M.R."/>
            <person name="Malavazi I."/>
            <person name="Melin P."/>
            <person name="Meyer V."/>
            <person name="Mielnichuk N."/>
            <person name="Miskei M."/>
            <person name="Molnar A.P."/>
            <person name="Mule G."/>
            <person name="Ngan C.Y."/>
            <person name="Orejas M."/>
            <person name="Orosz E."/>
            <person name="Ouedraogo J.P."/>
            <person name="Overkamp K.M."/>
            <person name="Park H.-S."/>
            <person name="Perrone G."/>
            <person name="Piumi F."/>
            <person name="Punt P.J."/>
            <person name="Ram A.F."/>
            <person name="Ramon A."/>
            <person name="Rauscher S."/>
            <person name="Record E."/>
            <person name="Riano-Pachon D.M."/>
            <person name="Robert V."/>
            <person name="Roehrig J."/>
            <person name="Ruller R."/>
            <person name="Salamov A."/>
            <person name="Salih N.S."/>
            <person name="Samson R.A."/>
            <person name="Sandor E."/>
            <person name="Sanguinetti M."/>
            <person name="Schuetze T."/>
            <person name="Sepcic K."/>
            <person name="Shelest E."/>
            <person name="Sherlock G."/>
            <person name="Sophianopoulou V."/>
            <person name="Squina F.M."/>
            <person name="Sun H."/>
            <person name="Susca A."/>
            <person name="Todd R.B."/>
            <person name="Tsang A."/>
            <person name="Unkles S.E."/>
            <person name="van de Wiele N."/>
            <person name="van Rossen-Uffink D."/>
            <person name="Oliveira J.V."/>
            <person name="Vesth T.C."/>
            <person name="Visser J."/>
            <person name="Yu J.-H."/>
            <person name="Zhou M."/>
            <person name="Andersen M.R."/>
            <person name="Archer D.B."/>
            <person name="Baker S.E."/>
            <person name="Benoit I."/>
            <person name="Brakhage A.A."/>
            <person name="Braus G.H."/>
            <person name="Fischer R."/>
            <person name="Frisvad J.C."/>
            <person name="Goldman G.H."/>
            <person name="Houbraken J."/>
            <person name="Oakley B."/>
            <person name="Pocsi I."/>
            <person name="Scazzocchio C."/>
            <person name="Seiboth B."/>
            <person name="vanKuyk P.A."/>
            <person name="Wortman J."/>
            <person name="Dyer P.S."/>
            <person name="Grigoriev I.V."/>
        </authorList>
    </citation>
    <scope>NUCLEOTIDE SEQUENCE [LARGE SCALE GENOMIC DNA]</scope>
    <source>
        <strain evidence="3">CBS 106.47</strain>
    </source>
</reference>
<protein>
    <recommendedName>
        <fullName evidence="1">Methyltransferase type 12 domain-containing protein</fullName>
    </recommendedName>
</protein>
<dbReference type="InterPro" id="IPR013217">
    <property type="entry name" value="Methyltransf_12"/>
</dbReference>
<dbReference type="OrthoDB" id="417697at2759"/>
<dbReference type="SUPFAM" id="SSF53335">
    <property type="entry name" value="S-adenosyl-L-methionine-dependent methyltransferases"/>
    <property type="match status" value="1"/>
</dbReference>
<evidence type="ECO:0000313" key="3">
    <source>
        <dbReference type="Proteomes" id="UP000184063"/>
    </source>
</evidence>